<keyword evidence="2" id="KW-1185">Reference proteome</keyword>
<evidence type="ECO:0000313" key="1">
    <source>
        <dbReference type="EMBL" id="KAF2093266.1"/>
    </source>
</evidence>
<protein>
    <submittedName>
        <fullName evidence="1">Uncharacterized protein</fullName>
    </submittedName>
</protein>
<dbReference type="OrthoDB" id="3935540at2759"/>
<organism evidence="1 2">
    <name type="scientific">Rhizodiscina lignyota</name>
    <dbReference type="NCBI Taxonomy" id="1504668"/>
    <lineage>
        <taxon>Eukaryota</taxon>
        <taxon>Fungi</taxon>
        <taxon>Dikarya</taxon>
        <taxon>Ascomycota</taxon>
        <taxon>Pezizomycotina</taxon>
        <taxon>Dothideomycetes</taxon>
        <taxon>Pleosporomycetidae</taxon>
        <taxon>Aulographales</taxon>
        <taxon>Rhizodiscinaceae</taxon>
        <taxon>Rhizodiscina</taxon>
    </lineage>
</organism>
<gene>
    <name evidence="1" type="ORF">NA57DRAFT_61779</name>
</gene>
<name>A0A9P4M053_9PEZI</name>
<comment type="caution">
    <text evidence="1">The sequence shown here is derived from an EMBL/GenBank/DDBJ whole genome shotgun (WGS) entry which is preliminary data.</text>
</comment>
<proteinExistence type="predicted"/>
<dbReference type="AlphaFoldDB" id="A0A9P4M053"/>
<sequence length="395" mass="42751">MSNSSCPLSVDTLLALGIPSISSSNYYSCSTATNYTRFATCCAPEKPHVFSENPCYSWCDLPSSLNAEFDEAIGTDDDAYSYMKSCLEQDGTTTVQVLYCSAKPHVVSSSPGSGDDDGFGTATATGTDASFPTSTFDSCATAWPPRQSDLAGYVDPHAGCAILLNASNIHSFEECCDPAPLKLDVTDCYEYCVLPRGDGADGAGNLTVDQTLGSFKACMMKDGNGLDNRTLFGGMYCRANKSAVNLSADDFGAQAYLPSGTTSVTGGLYIMVLPVVVFFRIPAQVARNGAHYPLGTPPSAISLSEDEHTRDMNLARPRMRKELKGSRTVNRHTSIRRQRDRWPAQIAFRPTRLRRHTIGLPGRRMHYNFIISDLFSGVCPGYLTHPDLLPDSKIA</sequence>
<accession>A0A9P4M053</accession>
<dbReference type="EMBL" id="ML978139">
    <property type="protein sequence ID" value="KAF2093266.1"/>
    <property type="molecule type" value="Genomic_DNA"/>
</dbReference>
<dbReference type="Proteomes" id="UP000799772">
    <property type="component" value="Unassembled WGS sequence"/>
</dbReference>
<reference evidence="1" key="1">
    <citation type="journal article" date="2020" name="Stud. Mycol.">
        <title>101 Dothideomycetes genomes: a test case for predicting lifestyles and emergence of pathogens.</title>
        <authorList>
            <person name="Haridas S."/>
            <person name="Albert R."/>
            <person name="Binder M."/>
            <person name="Bloem J."/>
            <person name="Labutti K."/>
            <person name="Salamov A."/>
            <person name="Andreopoulos B."/>
            <person name="Baker S."/>
            <person name="Barry K."/>
            <person name="Bills G."/>
            <person name="Bluhm B."/>
            <person name="Cannon C."/>
            <person name="Castanera R."/>
            <person name="Culley D."/>
            <person name="Daum C."/>
            <person name="Ezra D."/>
            <person name="Gonzalez J."/>
            <person name="Henrissat B."/>
            <person name="Kuo A."/>
            <person name="Liang C."/>
            <person name="Lipzen A."/>
            <person name="Lutzoni F."/>
            <person name="Magnuson J."/>
            <person name="Mondo S."/>
            <person name="Nolan M."/>
            <person name="Ohm R."/>
            <person name="Pangilinan J."/>
            <person name="Park H.-J."/>
            <person name="Ramirez L."/>
            <person name="Alfaro M."/>
            <person name="Sun H."/>
            <person name="Tritt A."/>
            <person name="Yoshinaga Y."/>
            <person name="Zwiers L.-H."/>
            <person name="Turgeon B."/>
            <person name="Goodwin S."/>
            <person name="Spatafora J."/>
            <person name="Crous P."/>
            <person name="Grigoriev I."/>
        </authorList>
    </citation>
    <scope>NUCLEOTIDE SEQUENCE</scope>
    <source>
        <strain evidence="1">CBS 133067</strain>
    </source>
</reference>
<evidence type="ECO:0000313" key="2">
    <source>
        <dbReference type="Proteomes" id="UP000799772"/>
    </source>
</evidence>